<evidence type="ECO:0000256" key="2">
    <source>
        <dbReference type="SAM" id="Phobius"/>
    </source>
</evidence>
<name>A0A8H3IV32_9LECA</name>
<gene>
    <name evidence="3" type="ORF">GOMPHAMPRED_004532</name>
</gene>
<feature type="compositionally biased region" description="Low complexity" evidence="1">
    <location>
        <begin position="59"/>
        <end position="75"/>
    </location>
</feature>
<protein>
    <submittedName>
        <fullName evidence="3">Uncharacterized protein</fullName>
    </submittedName>
</protein>
<evidence type="ECO:0000313" key="4">
    <source>
        <dbReference type="Proteomes" id="UP000664169"/>
    </source>
</evidence>
<dbReference type="EMBL" id="CAJPDQ010000028">
    <property type="protein sequence ID" value="CAF9927864.1"/>
    <property type="molecule type" value="Genomic_DNA"/>
</dbReference>
<dbReference type="OrthoDB" id="19690at2759"/>
<keyword evidence="2" id="KW-0812">Transmembrane</keyword>
<evidence type="ECO:0000313" key="3">
    <source>
        <dbReference type="EMBL" id="CAF9927864.1"/>
    </source>
</evidence>
<accession>A0A8H3IV32</accession>
<keyword evidence="2" id="KW-1133">Transmembrane helix</keyword>
<sequence length="124" mass="13065">MPTFIVLKGEDTINSLRGADPSALRRMITGAAALAEKSVSPSFSSSGRVLGNSDDAAAGKKGSASAATASRAPAAKGARIFPMHIRDGDSWYTMIIRFFMLYLTTLFTLDPVAAAGASPYRKHL</sequence>
<organism evidence="3 4">
    <name type="scientific">Gomphillus americanus</name>
    <dbReference type="NCBI Taxonomy" id="1940652"/>
    <lineage>
        <taxon>Eukaryota</taxon>
        <taxon>Fungi</taxon>
        <taxon>Dikarya</taxon>
        <taxon>Ascomycota</taxon>
        <taxon>Pezizomycotina</taxon>
        <taxon>Lecanoromycetes</taxon>
        <taxon>OSLEUM clade</taxon>
        <taxon>Ostropomycetidae</taxon>
        <taxon>Ostropales</taxon>
        <taxon>Graphidaceae</taxon>
        <taxon>Gomphilloideae</taxon>
        <taxon>Gomphillus</taxon>
    </lineage>
</organism>
<proteinExistence type="predicted"/>
<reference evidence="3" key="1">
    <citation type="submission" date="2021-03" db="EMBL/GenBank/DDBJ databases">
        <authorList>
            <person name="Tagirdzhanova G."/>
        </authorList>
    </citation>
    <scope>NUCLEOTIDE SEQUENCE</scope>
</reference>
<dbReference type="Proteomes" id="UP000664169">
    <property type="component" value="Unassembled WGS sequence"/>
</dbReference>
<comment type="caution">
    <text evidence="3">The sequence shown here is derived from an EMBL/GenBank/DDBJ whole genome shotgun (WGS) entry which is preliminary data.</text>
</comment>
<dbReference type="AlphaFoldDB" id="A0A8H3IV32"/>
<feature type="region of interest" description="Disordered" evidence="1">
    <location>
        <begin position="54"/>
        <end position="75"/>
    </location>
</feature>
<keyword evidence="2" id="KW-0472">Membrane</keyword>
<feature type="transmembrane region" description="Helical" evidence="2">
    <location>
        <begin position="91"/>
        <end position="109"/>
    </location>
</feature>
<keyword evidence="4" id="KW-1185">Reference proteome</keyword>
<evidence type="ECO:0000256" key="1">
    <source>
        <dbReference type="SAM" id="MobiDB-lite"/>
    </source>
</evidence>